<dbReference type="EMBL" id="JAHXZJ010002609">
    <property type="protein sequence ID" value="KAH0539507.1"/>
    <property type="molecule type" value="Genomic_DNA"/>
</dbReference>
<gene>
    <name evidence="2" type="ORF">KQX54_005243</name>
</gene>
<dbReference type="Proteomes" id="UP000826195">
    <property type="component" value="Unassembled WGS sequence"/>
</dbReference>
<evidence type="ECO:0000256" key="1">
    <source>
        <dbReference type="SAM" id="MobiDB-lite"/>
    </source>
</evidence>
<reference evidence="2 3" key="1">
    <citation type="journal article" date="2021" name="J. Hered.">
        <title>A chromosome-level genome assembly of the parasitoid wasp, Cotesia glomerata (Hymenoptera: Braconidae).</title>
        <authorList>
            <person name="Pinto B.J."/>
            <person name="Weis J.J."/>
            <person name="Gamble T."/>
            <person name="Ode P.J."/>
            <person name="Paul R."/>
            <person name="Zaspel J.M."/>
        </authorList>
    </citation>
    <scope>NUCLEOTIDE SEQUENCE [LARGE SCALE GENOMIC DNA]</scope>
    <source>
        <strain evidence="2">CgM1</strain>
    </source>
</reference>
<organism evidence="2 3">
    <name type="scientific">Cotesia glomerata</name>
    <name type="common">Lepidopteran parasitic wasp</name>
    <name type="synonym">Apanteles glomeratus</name>
    <dbReference type="NCBI Taxonomy" id="32391"/>
    <lineage>
        <taxon>Eukaryota</taxon>
        <taxon>Metazoa</taxon>
        <taxon>Ecdysozoa</taxon>
        <taxon>Arthropoda</taxon>
        <taxon>Hexapoda</taxon>
        <taxon>Insecta</taxon>
        <taxon>Pterygota</taxon>
        <taxon>Neoptera</taxon>
        <taxon>Endopterygota</taxon>
        <taxon>Hymenoptera</taxon>
        <taxon>Apocrita</taxon>
        <taxon>Ichneumonoidea</taxon>
        <taxon>Braconidae</taxon>
        <taxon>Microgastrinae</taxon>
        <taxon>Cotesia</taxon>
    </lineage>
</organism>
<feature type="compositionally biased region" description="Basic and acidic residues" evidence="1">
    <location>
        <begin position="91"/>
        <end position="103"/>
    </location>
</feature>
<name>A0AAV7HW76_COTGL</name>
<sequence>MSSKGVGHPRNCPVKRRAHGGMVILAMVCWFDGPGGSRGVYTTRRARAERPTEGAKDIRARQRIPTSGVESVVVLAATVTPRMWMWMPDRGGAEPEPKPEEIAPVRSSARGGDE</sequence>
<evidence type="ECO:0000313" key="2">
    <source>
        <dbReference type="EMBL" id="KAH0539507.1"/>
    </source>
</evidence>
<protein>
    <submittedName>
        <fullName evidence="2">Uncharacterized protein</fullName>
    </submittedName>
</protein>
<accession>A0AAV7HW76</accession>
<feature type="region of interest" description="Disordered" evidence="1">
    <location>
        <begin position="87"/>
        <end position="114"/>
    </location>
</feature>
<keyword evidence="3" id="KW-1185">Reference proteome</keyword>
<evidence type="ECO:0000313" key="3">
    <source>
        <dbReference type="Proteomes" id="UP000826195"/>
    </source>
</evidence>
<proteinExistence type="predicted"/>
<dbReference type="AlphaFoldDB" id="A0AAV7HW76"/>
<comment type="caution">
    <text evidence="2">The sequence shown here is derived from an EMBL/GenBank/DDBJ whole genome shotgun (WGS) entry which is preliminary data.</text>
</comment>